<dbReference type="NCBIfam" id="NF004501">
    <property type="entry name" value="PRK05846.1-5"/>
    <property type="match status" value="1"/>
</dbReference>
<keyword evidence="5 10" id="KW-1133">Transmembrane helix</keyword>
<keyword evidence="7 10" id="KW-0472">Membrane</keyword>
<comment type="caution">
    <text evidence="13">The sequence shown here is derived from an EMBL/GenBank/DDBJ whole genome shotgun (WGS) entry which is preliminary data.</text>
</comment>
<evidence type="ECO:0000256" key="7">
    <source>
        <dbReference type="ARBA" id="ARBA00023136"/>
    </source>
</evidence>
<feature type="transmembrane region" description="Helical" evidence="10">
    <location>
        <begin position="35"/>
        <end position="57"/>
    </location>
</feature>
<dbReference type="PANTHER" id="PTHR43507">
    <property type="entry name" value="NADH-UBIQUINONE OXIDOREDUCTASE CHAIN 4"/>
    <property type="match status" value="1"/>
</dbReference>
<dbReference type="GO" id="GO:0048039">
    <property type="term" value="F:ubiquinone binding"/>
    <property type="evidence" value="ECO:0007669"/>
    <property type="project" value="TreeGrafter"/>
</dbReference>
<feature type="domain" description="NADH:quinone oxidoreductase/Mrp antiporter transmembrane" evidence="11">
    <location>
        <begin position="133"/>
        <end position="419"/>
    </location>
</feature>
<evidence type="ECO:0000256" key="6">
    <source>
        <dbReference type="ARBA" id="ARBA00023027"/>
    </source>
</evidence>
<feature type="transmembrane region" description="Helical" evidence="10">
    <location>
        <begin position="372"/>
        <end position="389"/>
    </location>
</feature>
<feature type="transmembrane region" description="Helical" evidence="10">
    <location>
        <begin position="137"/>
        <end position="157"/>
    </location>
</feature>
<dbReference type="GO" id="GO:0008137">
    <property type="term" value="F:NADH dehydrogenase (ubiquinone) activity"/>
    <property type="evidence" value="ECO:0007669"/>
    <property type="project" value="InterPro"/>
</dbReference>
<feature type="region of interest" description="Disordered" evidence="9">
    <location>
        <begin position="523"/>
        <end position="571"/>
    </location>
</feature>
<evidence type="ECO:0000259" key="11">
    <source>
        <dbReference type="Pfam" id="PF00361"/>
    </source>
</evidence>
<evidence type="ECO:0000256" key="3">
    <source>
        <dbReference type="ARBA" id="ARBA00022692"/>
    </source>
</evidence>
<accession>A0A934MEF6</accession>
<name>A0A934MEF6_9HYPH</name>
<feature type="compositionally biased region" description="Basic and acidic residues" evidence="9">
    <location>
        <begin position="534"/>
        <end position="560"/>
    </location>
</feature>
<evidence type="ECO:0000256" key="9">
    <source>
        <dbReference type="SAM" id="MobiDB-lite"/>
    </source>
</evidence>
<feature type="transmembrane region" description="Helical" evidence="10">
    <location>
        <begin position="450"/>
        <end position="469"/>
    </location>
</feature>
<feature type="transmembrane region" description="Helical" evidence="10">
    <location>
        <begin position="303"/>
        <end position="324"/>
    </location>
</feature>
<evidence type="ECO:0000256" key="1">
    <source>
        <dbReference type="ARBA" id="ARBA00004127"/>
    </source>
</evidence>
<evidence type="ECO:0000313" key="14">
    <source>
        <dbReference type="Proteomes" id="UP000609531"/>
    </source>
</evidence>
<comment type="subcellular location">
    <subcellularLocation>
        <location evidence="1">Endomembrane system</location>
        <topology evidence="1">Multi-pass membrane protein</topology>
    </subcellularLocation>
    <subcellularLocation>
        <location evidence="8">Membrane</location>
        <topology evidence="8">Multi-pass membrane protein</topology>
    </subcellularLocation>
</comment>
<feature type="transmembrane region" description="Helical" evidence="10">
    <location>
        <begin position="330"/>
        <end position="352"/>
    </location>
</feature>
<dbReference type="GO" id="GO:0015990">
    <property type="term" value="P:electron transport coupled proton transport"/>
    <property type="evidence" value="ECO:0007669"/>
    <property type="project" value="TreeGrafter"/>
</dbReference>
<evidence type="ECO:0000256" key="10">
    <source>
        <dbReference type="SAM" id="Phobius"/>
    </source>
</evidence>
<dbReference type="InterPro" id="IPR001750">
    <property type="entry name" value="ND/Mrp_TM"/>
</dbReference>
<dbReference type="PRINTS" id="PR01437">
    <property type="entry name" value="NUOXDRDTASE4"/>
</dbReference>
<evidence type="ECO:0000313" key="13">
    <source>
        <dbReference type="EMBL" id="MBJ3777462.1"/>
    </source>
</evidence>
<dbReference type="GO" id="GO:0042773">
    <property type="term" value="P:ATP synthesis coupled electron transport"/>
    <property type="evidence" value="ECO:0007669"/>
    <property type="project" value="InterPro"/>
</dbReference>
<keyword evidence="4" id="KW-1278">Translocase</keyword>
<evidence type="ECO:0000256" key="4">
    <source>
        <dbReference type="ARBA" id="ARBA00022967"/>
    </source>
</evidence>
<feature type="domain" description="NADH:ubiquinone oxidoreductase chain 4 N-terminal" evidence="12">
    <location>
        <begin position="75"/>
        <end position="127"/>
    </location>
</feature>
<reference evidence="13" key="1">
    <citation type="submission" date="2020-12" db="EMBL/GenBank/DDBJ databases">
        <title>Bacterial taxonomy.</title>
        <authorList>
            <person name="Pan X."/>
        </authorList>
    </citation>
    <scope>NUCLEOTIDE SEQUENCE</scope>
    <source>
        <strain evidence="13">B2012</strain>
    </source>
</reference>
<evidence type="ECO:0000256" key="2">
    <source>
        <dbReference type="ARBA" id="ARBA00009025"/>
    </source>
</evidence>
<dbReference type="GO" id="GO:0012505">
    <property type="term" value="C:endomembrane system"/>
    <property type="evidence" value="ECO:0007669"/>
    <property type="project" value="UniProtKB-SubCell"/>
</dbReference>
<dbReference type="GO" id="GO:0016020">
    <property type="term" value="C:membrane"/>
    <property type="evidence" value="ECO:0007669"/>
    <property type="project" value="UniProtKB-SubCell"/>
</dbReference>
<feature type="transmembrane region" description="Helical" evidence="10">
    <location>
        <begin position="77"/>
        <end position="106"/>
    </location>
</feature>
<keyword evidence="3 8" id="KW-0812">Transmembrane</keyword>
<feature type="transmembrane region" description="Helical" evidence="10">
    <location>
        <begin position="211"/>
        <end position="233"/>
    </location>
</feature>
<organism evidence="13 14">
    <name type="scientific">Acuticoccus mangrovi</name>
    <dbReference type="NCBI Taxonomy" id="2796142"/>
    <lineage>
        <taxon>Bacteria</taxon>
        <taxon>Pseudomonadati</taxon>
        <taxon>Pseudomonadota</taxon>
        <taxon>Alphaproteobacteria</taxon>
        <taxon>Hyphomicrobiales</taxon>
        <taxon>Amorphaceae</taxon>
        <taxon>Acuticoccus</taxon>
    </lineage>
</organism>
<dbReference type="AlphaFoldDB" id="A0A934MEF6"/>
<dbReference type="EC" id="1.6.5.11" evidence="13"/>
<sequence length="571" mass="62175">MSDWPLLTILIFLPLVGVAYILLVRDNDDTAVENIRRVALVTTVFNFILSLGLWIWFDPSDPGFQFVEKRDWIPGLVSYHLGVDGISMLFVILTTFLMPFCILASWKSVTDRVREYMVAFLVLETLMIGVFCALDIVIFYIFFEGGLIPMFLIIGAWGGPRRIYATFKFFLYTLTGSLLMLIAIIAMYWQAGTTSIPELMNYQFPTDMQMWLWFAFFASFAVKMPMWPVHTWLPDAHVEAPTAGSVLLAGIMLKMGGYGFLRFSLPMFPDASADLAWLVFSLSAIAVVVTSMTALVQQDMKKLIAYSSVAHMGFVTMGIFAMNVQGIQGSIYLMLSHGIVSAALFLCVGVVYDRTHTRDIAAYGGLVQRMPWYATAFMVFTMANVGLPGTSGFVGEFLTLVGTYKTSTLAAVVATTGVILSAAYALFLYRRVVFGPLEKESMRRMLDLSLREKFIMVPLIVLTIVFGVYPNPVLSVTDASVNALVGSVAEATGGPKGPAIDASEFAMVSGSSTDAVERGLEAAGMTPAGGGHGESGHGETGHAEEASDDHAAPADNHGEPDAASEQTPASE</sequence>
<dbReference type="PANTHER" id="PTHR43507:SF1">
    <property type="entry name" value="NADH-UBIQUINONE OXIDOREDUCTASE CHAIN 4"/>
    <property type="match status" value="1"/>
</dbReference>
<comment type="similarity">
    <text evidence="2">Belongs to the complex I subunit 4 family.</text>
</comment>
<dbReference type="Pfam" id="PF01059">
    <property type="entry name" value="Oxidored_q5_N"/>
    <property type="match status" value="1"/>
</dbReference>
<keyword evidence="6" id="KW-0520">NAD</keyword>
<dbReference type="RefSeq" id="WP_198883361.1">
    <property type="nucleotide sequence ID" value="NZ_JAEKJA010000015.1"/>
</dbReference>
<evidence type="ECO:0000256" key="8">
    <source>
        <dbReference type="RuleBase" id="RU000320"/>
    </source>
</evidence>
<evidence type="ECO:0000259" key="12">
    <source>
        <dbReference type="Pfam" id="PF01059"/>
    </source>
</evidence>
<dbReference type="NCBIfam" id="NF004499">
    <property type="entry name" value="PRK05846.1-3"/>
    <property type="match status" value="1"/>
</dbReference>
<dbReference type="Pfam" id="PF00361">
    <property type="entry name" value="Proton_antipo_M"/>
    <property type="match status" value="1"/>
</dbReference>
<dbReference type="InterPro" id="IPR010227">
    <property type="entry name" value="NADH_Q_OxRdtase_chainM/4"/>
</dbReference>
<feature type="transmembrane region" description="Helical" evidence="10">
    <location>
        <begin position="275"/>
        <end position="296"/>
    </location>
</feature>
<dbReference type="InterPro" id="IPR003918">
    <property type="entry name" value="NADH_UbQ_OxRdtase"/>
</dbReference>
<dbReference type="InterPro" id="IPR000260">
    <property type="entry name" value="NADH4_N"/>
</dbReference>
<keyword evidence="13" id="KW-0560">Oxidoreductase</keyword>
<keyword evidence="14" id="KW-1185">Reference proteome</keyword>
<dbReference type="Proteomes" id="UP000609531">
    <property type="component" value="Unassembled WGS sequence"/>
</dbReference>
<feature type="transmembrane region" description="Helical" evidence="10">
    <location>
        <begin position="113"/>
        <end position="131"/>
    </location>
</feature>
<gene>
    <name evidence="13" type="ORF">JCR33_17270</name>
</gene>
<dbReference type="GO" id="GO:0003954">
    <property type="term" value="F:NADH dehydrogenase activity"/>
    <property type="evidence" value="ECO:0007669"/>
    <property type="project" value="TreeGrafter"/>
</dbReference>
<feature type="transmembrane region" description="Helical" evidence="10">
    <location>
        <begin position="409"/>
        <end position="429"/>
    </location>
</feature>
<feature type="transmembrane region" description="Helical" evidence="10">
    <location>
        <begin position="245"/>
        <end position="263"/>
    </location>
</feature>
<dbReference type="NCBIfam" id="TIGR01972">
    <property type="entry name" value="NDH_I_M"/>
    <property type="match status" value="1"/>
</dbReference>
<feature type="transmembrane region" description="Helical" evidence="10">
    <location>
        <begin position="169"/>
        <end position="191"/>
    </location>
</feature>
<proteinExistence type="inferred from homology"/>
<protein>
    <submittedName>
        <fullName evidence="13">NADH-quinone oxidoreductase subunit M</fullName>
        <ecNumber evidence="13">1.6.5.11</ecNumber>
    </submittedName>
</protein>
<evidence type="ECO:0000256" key="5">
    <source>
        <dbReference type="ARBA" id="ARBA00022989"/>
    </source>
</evidence>
<dbReference type="EMBL" id="JAEKJA010000015">
    <property type="protein sequence ID" value="MBJ3777462.1"/>
    <property type="molecule type" value="Genomic_DNA"/>
</dbReference>
<feature type="transmembrane region" description="Helical" evidence="10">
    <location>
        <begin position="6"/>
        <end position="23"/>
    </location>
</feature>